<organism evidence="2 3">
    <name type="scientific">Yokenella regensburgei</name>
    <dbReference type="NCBI Taxonomy" id="158877"/>
    <lineage>
        <taxon>Bacteria</taxon>
        <taxon>Pseudomonadati</taxon>
        <taxon>Pseudomonadota</taxon>
        <taxon>Gammaproteobacteria</taxon>
        <taxon>Enterobacterales</taxon>
        <taxon>Enterobacteriaceae</taxon>
        <taxon>Yokenella</taxon>
    </lineage>
</organism>
<name>A0AB38G2W2_9ENTR</name>
<feature type="region of interest" description="Disordered" evidence="1">
    <location>
        <begin position="435"/>
        <end position="485"/>
    </location>
</feature>
<feature type="compositionally biased region" description="Polar residues" evidence="1">
    <location>
        <begin position="441"/>
        <end position="469"/>
    </location>
</feature>
<comment type="caution">
    <text evidence="2">The sequence shown here is derived from an EMBL/GenBank/DDBJ whole genome shotgun (WGS) entry which is preliminary data.</text>
</comment>
<feature type="region of interest" description="Disordered" evidence="1">
    <location>
        <begin position="370"/>
        <end position="397"/>
    </location>
</feature>
<feature type="compositionally biased region" description="Polar residues" evidence="1">
    <location>
        <begin position="370"/>
        <end position="384"/>
    </location>
</feature>
<dbReference type="Proteomes" id="UP000251313">
    <property type="component" value="Unassembled WGS sequence"/>
</dbReference>
<dbReference type="EMBL" id="UAVL01000022">
    <property type="protein sequence ID" value="SQA65719.1"/>
    <property type="molecule type" value="Genomic_DNA"/>
</dbReference>
<feature type="region of interest" description="Disordered" evidence="1">
    <location>
        <begin position="514"/>
        <end position="593"/>
    </location>
</feature>
<feature type="compositionally biased region" description="Basic and acidic residues" evidence="1">
    <location>
        <begin position="578"/>
        <end position="591"/>
    </location>
</feature>
<dbReference type="AlphaFoldDB" id="A0AB38G2W2"/>
<gene>
    <name evidence="2" type="ORF">NCTC11967_04764</name>
</gene>
<evidence type="ECO:0000313" key="3">
    <source>
        <dbReference type="Proteomes" id="UP000251313"/>
    </source>
</evidence>
<accession>A0AB38G2W2</accession>
<protein>
    <submittedName>
        <fullName evidence="2">Uncharacterized protein</fullName>
    </submittedName>
</protein>
<sequence>MPGSINGAVRQDIQSINARGMDSSACATERPAFINLVTEGRNDPIALFKQQPHQTANAKELVLHEAQKNLPADFLQKDLSPEGNKIRTLIGVIYKDVQDSDDAGDRAKLDKVCKKLAEANGNENKERKVAKELSGLVSKYGAGAFEKVINKCIEHCMEAWEDHHQAKSVDTHDKAIFKQCLDVCKSTLKHDVEGLTQPDQPWETMAQKLNFFVNDCAAISKTLTNYDAEPVMPAPKGPETLNPNHDGGADNQRVFIPTGPGQGGITLNITSQGGSVGDISHSVGASNTTPADSNSTIVKHILDSGLTNVEKVGLIKDLFNAGIGGGSNFLGNLAGVQGYKAEQAVDTPQHNVARREIETQTLKPALKSIATQTEGAPDTETVNDASLGPEPKVQQQSTIVVEQNRLKTAVDGEASKKQDAHNLEADNIDSVVLREKKETSGRTSLSSGDYIYTTSRNIDPLNRRSSTPTHFIPPGAETQPERASGKVVTLADKFEALKQRSPSVFAHLDKNGAVASEGKKAKPTAEHDIEKSLPDSQIRPEPELPLNSQVRNDASAANRAPASIKTANPGMDSTDGGMPRKDGEEVSRKSASDGFQPTRINAAAVNMPGNRSGNDHVYTTVRTVNSWNRDPKPVSFVPKSDSVELNAVLSRLKPRDQSKFDALENKRIEQDKEPLPFQEKLAEFRRLREQWDTNHE</sequence>
<evidence type="ECO:0000256" key="1">
    <source>
        <dbReference type="SAM" id="MobiDB-lite"/>
    </source>
</evidence>
<reference evidence="2 3" key="1">
    <citation type="submission" date="2018-06" db="EMBL/GenBank/DDBJ databases">
        <authorList>
            <consortium name="Pathogen Informatics"/>
            <person name="Doyle S."/>
        </authorList>
    </citation>
    <scope>NUCLEOTIDE SEQUENCE [LARGE SCALE GENOMIC DNA]</scope>
    <source>
        <strain evidence="2 3">NCTC11967</strain>
    </source>
</reference>
<evidence type="ECO:0000313" key="2">
    <source>
        <dbReference type="EMBL" id="SQA65719.1"/>
    </source>
</evidence>
<proteinExistence type="predicted"/>
<dbReference type="RefSeq" id="WP_038257014.1">
    <property type="nucleotide sequence ID" value="NZ_UAVL01000022.1"/>
</dbReference>
<feature type="compositionally biased region" description="Basic and acidic residues" evidence="1">
    <location>
        <begin position="517"/>
        <end position="542"/>
    </location>
</feature>